<accession>A0A4R3NME9</accession>
<protein>
    <submittedName>
        <fullName evidence="1">HK97 gp10 family phage protein</fullName>
    </submittedName>
</protein>
<dbReference type="Pfam" id="PF04883">
    <property type="entry name" value="HK97-gp10_like"/>
    <property type="match status" value="1"/>
</dbReference>
<dbReference type="EMBL" id="SMAS01000002">
    <property type="protein sequence ID" value="TCT36560.1"/>
    <property type="molecule type" value="Genomic_DNA"/>
</dbReference>
<dbReference type="OrthoDB" id="5736381at2"/>
<reference evidence="1 2" key="1">
    <citation type="submission" date="2019-03" db="EMBL/GenBank/DDBJ databases">
        <title>Genomic analyses of the natural microbiome of Caenorhabditis elegans.</title>
        <authorList>
            <person name="Samuel B."/>
        </authorList>
    </citation>
    <scope>NUCLEOTIDE SEQUENCE [LARGE SCALE GENOMIC DNA]</scope>
    <source>
        <strain evidence="1 2">JUb102</strain>
    </source>
</reference>
<evidence type="ECO:0000313" key="2">
    <source>
        <dbReference type="Proteomes" id="UP000295055"/>
    </source>
</evidence>
<dbReference type="InterPro" id="IPR010064">
    <property type="entry name" value="HK97-gp10_tail"/>
</dbReference>
<organism evidence="1 2">
    <name type="scientific">Providencia alcalifaciens</name>
    <dbReference type="NCBI Taxonomy" id="126385"/>
    <lineage>
        <taxon>Bacteria</taxon>
        <taxon>Pseudomonadati</taxon>
        <taxon>Pseudomonadota</taxon>
        <taxon>Gammaproteobacteria</taxon>
        <taxon>Enterobacterales</taxon>
        <taxon>Morganellaceae</taxon>
        <taxon>Providencia</taxon>
    </lineage>
</organism>
<comment type="caution">
    <text evidence="1">The sequence shown here is derived from an EMBL/GenBank/DDBJ whole genome shotgun (WGS) entry which is preliminary data.</text>
</comment>
<evidence type="ECO:0000313" key="1">
    <source>
        <dbReference type="EMBL" id="TCT36560.1"/>
    </source>
</evidence>
<sequence length="134" mass="15126">MKINASVTGLRELGEALGRLEEEIKTKILLDTGRKAMEPVLDDMKRNAGFDETSQTVHMRDSIKIRTSKNKKLNGSVLITVGPTKKHAIKVIAQEMGTVKQISKPFIRPALDYNKHSVLKILTEEIREALYRIK</sequence>
<dbReference type="NCBIfam" id="TIGR01725">
    <property type="entry name" value="phge_HK97_gp10"/>
    <property type="match status" value="1"/>
</dbReference>
<gene>
    <name evidence="1" type="ORF">EC835_1029</name>
</gene>
<proteinExistence type="predicted"/>
<dbReference type="Proteomes" id="UP000295055">
    <property type="component" value="Unassembled WGS sequence"/>
</dbReference>
<name>A0A4R3NME9_9GAMM</name>
<dbReference type="AlphaFoldDB" id="A0A4R3NME9"/>
<dbReference type="RefSeq" id="WP_132495187.1">
    <property type="nucleotide sequence ID" value="NZ_SMAS01000002.1"/>
</dbReference>